<dbReference type="AlphaFoldDB" id="A0A212J8R0"/>
<evidence type="ECO:0000256" key="1">
    <source>
        <dbReference type="ARBA" id="ARBA00004651"/>
    </source>
</evidence>
<feature type="transmembrane region" description="Helical" evidence="7">
    <location>
        <begin position="190"/>
        <end position="209"/>
    </location>
</feature>
<evidence type="ECO:0000256" key="3">
    <source>
        <dbReference type="ARBA" id="ARBA00022475"/>
    </source>
</evidence>
<evidence type="ECO:0000256" key="7">
    <source>
        <dbReference type="SAM" id="Phobius"/>
    </source>
</evidence>
<feature type="transmembrane region" description="Helical" evidence="7">
    <location>
        <begin position="317"/>
        <end position="340"/>
    </location>
</feature>
<keyword evidence="6 7" id="KW-0472">Membrane</keyword>
<feature type="transmembrane region" description="Helical" evidence="7">
    <location>
        <begin position="131"/>
        <end position="151"/>
    </location>
</feature>
<dbReference type="GO" id="GO:0016413">
    <property type="term" value="F:O-acetyltransferase activity"/>
    <property type="evidence" value="ECO:0007669"/>
    <property type="project" value="TreeGrafter"/>
</dbReference>
<name>A0A212J8R0_9BACT</name>
<evidence type="ECO:0000259" key="8">
    <source>
        <dbReference type="Pfam" id="PF01757"/>
    </source>
</evidence>
<keyword evidence="5 7" id="KW-1133">Transmembrane helix</keyword>
<feature type="transmembrane region" description="Helical" evidence="7">
    <location>
        <begin position="259"/>
        <end position="277"/>
    </location>
</feature>
<keyword evidence="3" id="KW-1003">Cell membrane</keyword>
<dbReference type="PANTHER" id="PTHR40074:SF2">
    <property type="entry name" value="O-ACETYLTRANSFERASE WECH"/>
    <property type="match status" value="1"/>
</dbReference>
<feature type="transmembrane region" description="Helical" evidence="7">
    <location>
        <begin position="12"/>
        <end position="31"/>
    </location>
</feature>
<dbReference type="Pfam" id="PF01757">
    <property type="entry name" value="Acyl_transf_3"/>
    <property type="match status" value="1"/>
</dbReference>
<evidence type="ECO:0000256" key="5">
    <source>
        <dbReference type="ARBA" id="ARBA00022989"/>
    </source>
</evidence>
<sequence>MKGERVFSIDLLRVLACYMVIQVHAGEFYYIGEGGTIANGNDPFWVNIYNSLFRTAVPLFIMITGYFVLPVKEQMNVFFKKRFTRVLIPFIVWCVLYAIYAFAMGKTDIEGMFINIAKIPVNYGVEVGHLWYIYMLIGLYLFFPIISPWLNNASRNNLHFYLIIWAITLLLPYIHQVFPEVLGECYWNPTSLLYYFTGFLGFAILGFYLKKFCIAKSKWDMPIGFSLIIIGYIVTYSLFANRLNTQELVSDLELSWNYGTINVAMMALGLFLVIKNIRYRKDTILKKVITSISVMSYGIYLVHIIVLNFFYWAFNDIFSSAAIKIPLLAICTFLVSYIIIKVISYLPKSKYIIG</sequence>
<dbReference type="EMBL" id="FLUM01000001">
    <property type="protein sequence ID" value="SBV95811.1"/>
    <property type="molecule type" value="Genomic_DNA"/>
</dbReference>
<keyword evidence="4 7" id="KW-0812">Transmembrane</keyword>
<reference evidence="9" key="1">
    <citation type="submission" date="2016-04" db="EMBL/GenBank/DDBJ databases">
        <authorList>
            <person name="Evans L.H."/>
            <person name="Alamgir A."/>
            <person name="Owens N."/>
            <person name="Weber N.D."/>
            <person name="Virtaneva K."/>
            <person name="Barbian K."/>
            <person name="Babar A."/>
            <person name="Rosenke K."/>
        </authorList>
    </citation>
    <scope>NUCLEOTIDE SEQUENCE</scope>
    <source>
        <strain evidence="9">86-1</strain>
    </source>
</reference>
<proteinExistence type="inferred from homology"/>
<protein>
    <recommendedName>
        <fullName evidence="8">Acyltransferase 3 domain-containing protein</fullName>
    </recommendedName>
</protein>
<evidence type="ECO:0000256" key="2">
    <source>
        <dbReference type="ARBA" id="ARBA00007400"/>
    </source>
</evidence>
<gene>
    <name evidence="9" type="ORF">KL86DYS1_11490</name>
</gene>
<feature type="transmembrane region" description="Helical" evidence="7">
    <location>
        <begin position="51"/>
        <end position="71"/>
    </location>
</feature>
<evidence type="ECO:0000256" key="4">
    <source>
        <dbReference type="ARBA" id="ARBA00022692"/>
    </source>
</evidence>
<dbReference type="PANTHER" id="PTHR40074">
    <property type="entry name" value="O-ACETYLTRANSFERASE WECH"/>
    <property type="match status" value="1"/>
</dbReference>
<comment type="similarity">
    <text evidence="2">Belongs to the acyltransferase 3 family.</text>
</comment>
<dbReference type="InterPro" id="IPR002656">
    <property type="entry name" value="Acyl_transf_3_dom"/>
</dbReference>
<feature type="transmembrane region" description="Helical" evidence="7">
    <location>
        <begin position="83"/>
        <end position="103"/>
    </location>
</feature>
<feature type="transmembrane region" description="Helical" evidence="7">
    <location>
        <begin position="221"/>
        <end position="239"/>
    </location>
</feature>
<evidence type="ECO:0000256" key="6">
    <source>
        <dbReference type="ARBA" id="ARBA00023136"/>
    </source>
</evidence>
<dbReference type="GO" id="GO:0009246">
    <property type="term" value="P:enterobacterial common antigen biosynthetic process"/>
    <property type="evidence" value="ECO:0007669"/>
    <property type="project" value="TreeGrafter"/>
</dbReference>
<dbReference type="RefSeq" id="WP_296939486.1">
    <property type="nucleotide sequence ID" value="NZ_LT599032.1"/>
</dbReference>
<organism evidence="9">
    <name type="scientific">uncultured Dysgonomonas sp</name>
    <dbReference type="NCBI Taxonomy" id="206096"/>
    <lineage>
        <taxon>Bacteria</taxon>
        <taxon>Pseudomonadati</taxon>
        <taxon>Bacteroidota</taxon>
        <taxon>Bacteroidia</taxon>
        <taxon>Bacteroidales</taxon>
        <taxon>Dysgonomonadaceae</taxon>
        <taxon>Dysgonomonas</taxon>
        <taxon>environmental samples</taxon>
    </lineage>
</organism>
<accession>A0A212J8R0</accession>
<feature type="transmembrane region" description="Helical" evidence="7">
    <location>
        <begin position="158"/>
        <end position="178"/>
    </location>
</feature>
<evidence type="ECO:0000313" key="9">
    <source>
        <dbReference type="EMBL" id="SBV95811.1"/>
    </source>
</evidence>
<comment type="subcellular location">
    <subcellularLocation>
        <location evidence="1">Cell membrane</location>
        <topology evidence="1">Multi-pass membrane protein</topology>
    </subcellularLocation>
</comment>
<feature type="transmembrane region" description="Helical" evidence="7">
    <location>
        <begin position="289"/>
        <end position="311"/>
    </location>
</feature>
<dbReference type="GO" id="GO:0005886">
    <property type="term" value="C:plasma membrane"/>
    <property type="evidence" value="ECO:0007669"/>
    <property type="project" value="UniProtKB-SubCell"/>
</dbReference>
<feature type="domain" description="Acyltransferase 3" evidence="8">
    <location>
        <begin position="8"/>
        <end position="340"/>
    </location>
</feature>